<organism evidence="1 2">
    <name type="scientific">Fusarium decemcellulare</name>
    <dbReference type="NCBI Taxonomy" id="57161"/>
    <lineage>
        <taxon>Eukaryota</taxon>
        <taxon>Fungi</taxon>
        <taxon>Dikarya</taxon>
        <taxon>Ascomycota</taxon>
        <taxon>Pezizomycotina</taxon>
        <taxon>Sordariomycetes</taxon>
        <taxon>Hypocreomycetidae</taxon>
        <taxon>Hypocreales</taxon>
        <taxon>Nectriaceae</taxon>
        <taxon>Fusarium</taxon>
        <taxon>Fusarium decemcellulare species complex</taxon>
    </lineage>
</organism>
<name>A0ACC1RU55_9HYPO</name>
<gene>
    <name evidence="1" type="ORF">NM208_g11369</name>
</gene>
<comment type="caution">
    <text evidence="1">The sequence shown here is derived from an EMBL/GenBank/DDBJ whole genome shotgun (WGS) entry which is preliminary data.</text>
</comment>
<dbReference type="EMBL" id="JANRMS010001803">
    <property type="protein sequence ID" value="KAJ3526049.1"/>
    <property type="molecule type" value="Genomic_DNA"/>
</dbReference>
<dbReference type="Proteomes" id="UP001148629">
    <property type="component" value="Unassembled WGS sequence"/>
</dbReference>
<protein>
    <submittedName>
        <fullName evidence="1">Uncharacterized protein</fullName>
    </submittedName>
</protein>
<proteinExistence type="predicted"/>
<evidence type="ECO:0000313" key="1">
    <source>
        <dbReference type="EMBL" id="KAJ3526049.1"/>
    </source>
</evidence>
<accession>A0ACC1RU55</accession>
<evidence type="ECO:0000313" key="2">
    <source>
        <dbReference type="Proteomes" id="UP001148629"/>
    </source>
</evidence>
<keyword evidence="2" id="KW-1185">Reference proteome</keyword>
<reference evidence="1" key="1">
    <citation type="submission" date="2022-08" db="EMBL/GenBank/DDBJ databases">
        <title>Genome Sequence of Fusarium decemcellulare.</title>
        <authorList>
            <person name="Buettner E."/>
        </authorList>
    </citation>
    <scope>NUCLEOTIDE SEQUENCE</scope>
    <source>
        <strain evidence="1">Babe19</strain>
    </source>
</reference>
<sequence>MYRTLSRIRRFPAATTRVHSGLSYRSLTITGQVRSRCLAIAPPLGTGGFSRSCTCSQAAESVATQKRWSSTASKEPRSGSEARVSEKSEARPSAPLGIRLRDGGSFESSVQNPALDEVSIWERRIVTTRHGHGDQGAWDIFLELRKNGAVHLVTEPRADFLRDNILRAALTNADHMEELFDFAQQLRDQYEFEWPELYMKVVHFYLGQADYDTAFLWHLKLMPIFRPDLDSFGALLTSFVIDFSPKTQSTLTRMYVFNPYRDLYDYVVPALFDSGQSHPARVWRKRFMLFNDHAKSSKSKPFLDFLSRYFSKVQLTQEELRVLGQNLGTEGDLEEPMPRDPQSDQPKGMYSDKFTARWFASSWTSAEFAINLMHKLGLRVIGPRSLQSVALREDDARGVTDRLTQLQKLGIAISPTLYCKALVAFARRGEDELLRDLLHCDIHPDEFEDPETRQMLLAASARQQDWKREQLLQEVEGLETSTSASQTRSLSEQLNQHLSTALSKNGLAKVRTVLDKMESLNVSMEQKNSAGLLHRIFQDIWYHPKSSKQGVHGYQEDPQLDRAIHLALRVARHDVAVPIRYWQMLLYNLGRLGRFNELEALSYEICELYSPDLGGLIPVHWRDMPPKPGANSKKTAEPETPSWPNYFSEVEGKEKQNHFAEEFWRAEMGFAEEQAEDVSKKSKSSKKPRDNSQKRHGKAEYVFCIPADLPFTNRQHPVQKIFDISLQRAILRWGFDKTLAQEPTKPSLMKVKQAGVQDFDLACGVRLLALLRDRGVYIDKQVIRSAMIKRIAVAHLPGRARARARDDRELSPANMKRLIDEAWGSEILPSEAQLTTEINNQKPKLWKNYSRLFKKTYDKDGGDN</sequence>